<evidence type="ECO:0000313" key="1">
    <source>
        <dbReference type="EMBL" id="MBC5617216.1"/>
    </source>
</evidence>
<accession>A0ABR7CNH1</accession>
<organism evidence="1 2">
    <name type="scientific">Alistipes hominis</name>
    <dbReference type="NCBI Taxonomy" id="2763015"/>
    <lineage>
        <taxon>Bacteria</taxon>
        <taxon>Pseudomonadati</taxon>
        <taxon>Bacteroidota</taxon>
        <taxon>Bacteroidia</taxon>
        <taxon>Bacteroidales</taxon>
        <taxon>Rikenellaceae</taxon>
        <taxon>Alistipes</taxon>
    </lineage>
</organism>
<name>A0ABR7CNH1_9BACT</name>
<proteinExistence type="predicted"/>
<reference evidence="1 2" key="1">
    <citation type="submission" date="2020-08" db="EMBL/GenBank/DDBJ databases">
        <title>Genome public.</title>
        <authorList>
            <person name="Liu C."/>
            <person name="Sun Q."/>
        </authorList>
    </citation>
    <scope>NUCLEOTIDE SEQUENCE [LARGE SCALE GENOMIC DNA]</scope>
    <source>
        <strain evidence="1 2">New-7</strain>
    </source>
</reference>
<keyword evidence="2" id="KW-1185">Reference proteome</keyword>
<protein>
    <submittedName>
        <fullName evidence="1">Uncharacterized protein</fullName>
    </submittedName>
</protein>
<sequence length="204" mass="23752">MRKNGVLILLLIVLLITDLILMRRTIISHKEIRIKDSVIHSIVSDNFALEYIGSNLFYTFEYDGMKIQDIPIKDTADRTVSLQKVVCEKPALIFRYQQRDCSECIAFGLSQLAEFAESASIQTIIFAGYSETYPFKQRTKTIRTKNIALYNIEKILPVDKQQIPYCFILHPDLHISELFIPDKSFPEVMKRYMQILKAKYSFIQ</sequence>
<comment type="caution">
    <text evidence="1">The sequence shown here is derived from an EMBL/GenBank/DDBJ whole genome shotgun (WGS) entry which is preliminary data.</text>
</comment>
<dbReference type="RefSeq" id="WP_147387406.1">
    <property type="nucleotide sequence ID" value="NZ_JACOOK010000004.1"/>
</dbReference>
<dbReference type="EMBL" id="JACOOK010000004">
    <property type="protein sequence ID" value="MBC5617216.1"/>
    <property type="molecule type" value="Genomic_DNA"/>
</dbReference>
<gene>
    <name evidence="1" type="ORF">H8S08_09345</name>
</gene>
<evidence type="ECO:0000313" key="2">
    <source>
        <dbReference type="Proteomes" id="UP000636891"/>
    </source>
</evidence>
<dbReference type="Proteomes" id="UP000636891">
    <property type="component" value="Unassembled WGS sequence"/>
</dbReference>